<feature type="compositionally biased region" description="Basic residues" evidence="1">
    <location>
        <begin position="445"/>
        <end position="464"/>
    </location>
</feature>
<proteinExistence type="predicted"/>
<reference evidence="2 3" key="1">
    <citation type="submission" date="2016-02" db="EMBL/GenBank/DDBJ databases">
        <title>Genome analysis of coral dinoflagellate symbionts highlights evolutionary adaptations to a symbiotic lifestyle.</title>
        <authorList>
            <person name="Aranda M."/>
            <person name="Li Y."/>
            <person name="Liew Y.J."/>
            <person name="Baumgarten S."/>
            <person name="Simakov O."/>
            <person name="Wilson M."/>
            <person name="Piel J."/>
            <person name="Ashoor H."/>
            <person name="Bougouffa S."/>
            <person name="Bajic V.B."/>
            <person name="Ryu T."/>
            <person name="Ravasi T."/>
            <person name="Bayer T."/>
            <person name="Micklem G."/>
            <person name="Kim H."/>
            <person name="Bhak J."/>
            <person name="Lajeunesse T.C."/>
            <person name="Voolstra C.R."/>
        </authorList>
    </citation>
    <scope>NUCLEOTIDE SEQUENCE [LARGE SCALE GENOMIC DNA]</scope>
    <source>
        <strain evidence="2 3">CCMP2467</strain>
    </source>
</reference>
<dbReference type="Proteomes" id="UP000186817">
    <property type="component" value="Unassembled WGS sequence"/>
</dbReference>
<organism evidence="2 3">
    <name type="scientific">Symbiodinium microadriaticum</name>
    <name type="common">Dinoflagellate</name>
    <name type="synonym">Zooxanthella microadriatica</name>
    <dbReference type="NCBI Taxonomy" id="2951"/>
    <lineage>
        <taxon>Eukaryota</taxon>
        <taxon>Sar</taxon>
        <taxon>Alveolata</taxon>
        <taxon>Dinophyceae</taxon>
        <taxon>Suessiales</taxon>
        <taxon>Symbiodiniaceae</taxon>
        <taxon>Symbiodinium</taxon>
    </lineage>
</organism>
<dbReference type="OrthoDB" id="418942at2759"/>
<sequence>MLSDTNNILEDDADFFSGTGEVAWDKVEEEAEICFEEESDVPEEAEPAEPPSKRARSTPEVNGVDSVVSGAVEQDSEIFFEEESDMSDEADCTHAPPKRARFGQEINLPQRRSKESLVAEVVRALKDVPTPDLGVIQSCIQSLPSELRLFPRCISYCYFWMMDGRRRCGKSCKYLHSKLPQGSIAKCMVARSLGHFAIEDASKQVSNWVLCDVSSDLEEQRCFVLDGAKGATITSLQRPRDKVLSPNVDADAVKALQAKSLSVYSSSFTALAVALQAKVAFGCVYLDYMWPLNYFESTQREVQKSLLKQPDVAARSDRLAACHEYIAASLTDGIHDVELLVLDPGHSLLSRSGAVLAVTMVHSQKSTLPAQRARLERVLVEGAKLHQVSLDFMGYTKPSSRPVATYFYGWNLHSQLALLPNVSKKLKKHCFFNESCSLYSPQSGSKRRSRPFASRRRRKASRKKIKYKDMMDISDKEIFIHGPIYYVNGLPPS</sequence>
<evidence type="ECO:0000313" key="3">
    <source>
        <dbReference type="Proteomes" id="UP000186817"/>
    </source>
</evidence>
<gene>
    <name evidence="2" type="ORF">AK812_SmicGene2648</name>
</gene>
<name>A0A1Q9F187_SYMMI</name>
<dbReference type="EMBL" id="LSRX01000029">
    <property type="protein sequence ID" value="OLQ13403.1"/>
    <property type="molecule type" value="Genomic_DNA"/>
</dbReference>
<accession>A0A1Q9F187</accession>
<evidence type="ECO:0000256" key="1">
    <source>
        <dbReference type="SAM" id="MobiDB-lite"/>
    </source>
</evidence>
<feature type="compositionally biased region" description="Acidic residues" evidence="1">
    <location>
        <begin position="34"/>
        <end position="47"/>
    </location>
</feature>
<comment type="caution">
    <text evidence="2">The sequence shown here is derived from an EMBL/GenBank/DDBJ whole genome shotgun (WGS) entry which is preliminary data.</text>
</comment>
<evidence type="ECO:0000313" key="2">
    <source>
        <dbReference type="EMBL" id="OLQ13403.1"/>
    </source>
</evidence>
<keyword evidence="3" id="KW-1185">Reference proteome</keyword>
<dbReference type="AlphaFoldDB" id="A0A1Q9F187"/>
<feature type="region of interest" description="Disordered" evidence="1">
    <location>
        <begin position="34"/>
        <end position="63"/>
    </location>
</feature>
<protein>
    <submittedName>
        <fullName evidence="2">Uncharacterized protein</fullName>
    </submittedName>
</protein>
<feature type="region of interest" description="Disordered" evidence="1">
    <location>
        <begin position="439"/>
        <end position="464"/>
    </location>
</feature>